<evidence type="ECO:0000256" key="1">
    <source>
        <dbReference type="ARBA" id="ARBA00009437"/>
    </source>
</evidence>
<comment type="caution">
    <text evidence="6">The sequence shown here is derived from an EMBL/GenBank/DDBJ whole genome shotgun (WGS) entry which is preliminary data.</text>
</comment>
<dbReference type="EMBL" id="JBHSMH010000022">
    <property type="protein sequence ID" value="MFC5468992.1"/>
    <property type="molecule type" value="Genomic_DNA"/>
</dbReference>
<comment type="similarity">
    <text evidence="1">Belongs to the LysR transcriptional regulatory family.</text>
</comment>
<dbReference type="PROSITE" id="PS50931">
    <property type="entry name" value="HTH_LYSR"/>
    <property type="match status" value="1"/>
</dbReference>
<dbReference type="Gene3D" id="3.40.190.290">
    <property type="match status" value="1"/>
</dbReference>
<keyword evidence="2" id="KW-0805">Transcription regulation</keyword>
<dbReference type="Gene3D" id="1.10.10.10">
    <property type="entry name" value="Winged helix-like DNA-binding domain superfamily/Winged helix DNA-binding domain"/>
    <property type="match status" value="1"/>
</dbReference>
<keyword evidence="3" id="KW-0238">DNA-binding</keyword>
<dbReference type="CDD" id="cd05466">
    <property type="entry name" value="PBP2_LTTR_substrate"/>
    <property type="match status" value="1"/>
</dbReference>
<evidence type="ECO:0000259" key="5">
    <source>
        <dbReference type="PROSITE" id="PS50931"/>
    </source>
</evidence>
<dbReference type="InterPro" id="IPR005119">
    <property type="entry name" value="LysR_subst-bd"/>
</dbReference>
<dbReference type="InterPro" id="IPR036388">
    <property type="entry name" value="WH-like_DNA-bd_sf"/>
</dbReference>
<dbReference type="PANTHER" id="PTHR30346">
    <property type="entry name" value="TRANSCRIPTIONAL DUAL REGULATOR HCAR-RELATED"/>
    <property type="match status" value="1"/>
</dbReference>
<dbReference type="Pfam" id="PF00126">
    <property type="entry name" value="HTH_1"/>
    <property type="match status" value="1"/>
</dbReference>
<organism evidence="6 7">
    <name type="scientific">Cohnella suwonensis</name>
    <dbReference type="NCBI Taxonomy" id="696072"/>
    <lineage>
        <taxon>Bacteria</taxon>
        <taxon>Bacillati</taxon>
        <taxon>Bacillota</taxon>
        <taxon>Bacilli</taxon>
        <taxon>Bacillales</taxon>
        <taxon>Paenibacillaceae</taxon>
        <taxon>Cohnella</taxon>
    </lineage>
</organism>
<accession>A0ABW0LVD5</accession>
<dbReference type="Pfam" id="PF03466">
    <property type="entry name" value="LysR_substrate"/>
    <property type="match status" value="1"/>
</dbReference>
<evidence type="ECO:0000313" key="6">
    <source>
        <dbReference type="EMBL" id="MFC5468992.1"/>
    </source>
</evidence>
<protein>
    <submittedName>
        <fullName evidence="6">LysR family transcriptional regulator</fullName>
    </submittedName>
</protein>
<evidence type="ECO:0000256" key="4">
    <source>
        <dbReference type="ARBA" id="ARBA00023163"/>
    </source>
</evidence>
<keyword evidence="4" id="KW-0804">Transcription</keyword>
<dbReference type="RefSeq" id="WP_209748943.1">
    <property type="nucleotide sequence ID" value="NZ_JBHSMH010000022.1"/>
</dbReference>
<dbReference type="SUPFAM" id="SSF53850">
    <property type="entry name" value="Periplasmic binding protein-like II"/>
    <property type="match status" value="1"/>
</dbReference>
<dbReference type="InterPro" id="IPR036390">
    <property type="entry name" value="WH_DNA-bd_sf"/>
</dbReference>
<gene>
    <name evidence="6" type="ORF">ACFPPD_09680</name>
</gene>
<dbReference type="PANTHER" id="PTHR30346:SF28">
    <property type="entry name" value="HTH-TYPE TRANSCRIPTIONAL REGULATOR CYNR"/>
    <property type="match status" value="1"/>
</dbReference>
<dbReference type="InterPro" id="IPR000847">
    <property type="entry name" value="LysR_HTH_N"/>
</dbReference>
<evidence type="ECO:0000313" key="7">
    <source>
        <dbReference type="Proteomes" id="UP001596105"/>
    </source>
</evidence>
<name>A0ABW0LVD5_9BACL</name>
<dbReference type="Proteomes" id="UP001596105">
    <property type="component" value="Unassembled WGS sequence"/>
</dbReference>
<evidence type="ECO:0000256" key="3">
    <source>
        <dbReference type="ARBA" id="ARBA00023125"/>
    </source>
</evidence>
<dbReference type="SUPFAM" id="SSF46785">
    <property type="entry name" value="Winged helix' DNA-binding domain"/>
    <property type="match status" value="1"/>
</dbReference>
<sequence>MELRQLRYFLAIAKEGQVTRAAQVLNMAQPPLSQQLKALEDELGVTLFERNGRRMLLTQAGELLRSRATSIIHLVSETEDEVKELHQGIRGILHIGSARSCSSFLPPRIQQYKLAYPGMTFRLWEGDPNGLSYRLERRELDLGLIRLPLETDLDPNLFTVEELRDEPFVAVLPPAWDTDPSNEDIRLYDLKDRPFILLRNEKSTGTHDIILKACRELGFAPNVVCECASISTMLSMVREGLGVTLLHESAARAYVSTLRVKRLTDTPVRTKVGLIYLKDRLLPRSVKLFMETFHDMRNA</sequence>
<feature type="domain" description="HTH lysR-type" evidence="5">
    <location>
        <begin position="1"/>
        <end position="58"/>
    </location>
</feature>
<reference evidence="7" key="1">
    <citation type="journal article" date="2019" name="Int. J. Syst. Evol. Microbiol.">
        <title>The Global Catalogue of Microorganisms (GCM) 10K type strain sequencing project: providing services to taxonomists for standard genome sequencing and annotation.</title>
        <authorList>
            <consortium name="The Broad Institute Genomics Platform"/>
            <consortium name="The Broad Institute Genome Sequencing Center for Infectious Disease"/>
            <person name="Wu L."/>
            <person name="Ma J."/>
        </authorList>
    </citation>
    <scope>NUCLEOTIDE SEQUENCE [LARGE SCALE GENOMIC DNA]</scope>
    <source>
        <strain evidence="7">CCUG 57113</strain>
    </source>
</reference>
<dbReference type="PRINTS" id="PR00039">
    <property type="entry name" value="HTHLYSR"/>
</dbReference>
<proteinExistence type="inferred from homology"/>
<keyword evidence="7" id="KW-1185">Reference proteome</keyword>
<evidence type="ECO:0000256" key="2">
    <source>
        <dbReference type="ARBA" id="ARBA00023015"/>
    </source>
</evidence>